<dbReference type="Gene3D" id="1.10.575.10">
    <property type="entry name" value="P1 Nuclease"/>
    <property type="match status" value="1"/>
</dbReference>
<evidence type="ECO:0000256" key="4">
    <source>
        <dbReference type="ARBA" id="ARBA00022801"/>
    </source>
</evidence>
<name>D3HSJ3_LEGLN</name>
<dbReference type="PANTHER" id="PTHR33146:SF10">
    <property type="entry name" value="STRAND-SPECIFIC NUCLEASE, PUTATIVE-RELATED"/>
    <property type="match status" value="1"/>
</dbReference>
<dbReference type="GO" id="GO:0016788">
    <property type="term" value="F:hydrolase activity, acting on ester bonds"/>
    <property type="evidence" value="ECO:0007669"/>
    <property type="project" value="InterPro"/>
</dbReference>
<dbReference type="STRING" id="661367.LLO_1514"/>
<evidence type="ECO:0000256" key="1">
    <source>
        <dbReference type="ARBA" id="ARBA00022722"/>
    </source>
</evidence>
<dbReference type="OrthoDB" id="267579at2"/>
<keyword evidence="8" id="KW-1185">Reference proteome</keyword>
<dbReference type="InterPro" id="IPR008947">
    <property type="entry name" value="PLipase_C/P1_nuclease_dom_sf"/>
</dbReference>
<keyword evidence="1" id="KW-0540">Nuclease</keyword>
<dbReference type="HOGENOM" id="CLU_044365_1_1_6"/>
<sequence length="272" mass="30918">MIRIIYILIFCFWVLQGYAWNAAGHKVVAQIAYDNLSPEAKLMCHKYLRSHTHKTPNASFVGSSTWMDEIRFREVYWYDVMHYIDIPFSTEEIDLPPVESINAVWAIKQAMNVFSSKKTKPAEKRLALRMLIHVVGDLHQPLHAVTRVSPEFPKGDLGGNLFPLGANSVGNNLHKYWDNGAGFFLGQYNAKKVKKTAYDLEQKLSCSGISTQIEPKKWAKMSHKLAVKNAYQLNPKDTPSTKYQEDAQKLVQKQVVYAGCRLAVMLNKLAKA</sequence>
<dbReference type="GO" id="GO:0004519">
    <property type="term" value="F:endonuclease activity"/>
    <property type="evidence" value="ECO:0007669"/>
    <property type="project" value="UniProtKB-KW"/>
</dbReference>
<accession>D3HSJ3</accession>
<evidence type="ECO:0000256" key="6">
    <source>
        <dbReference type="ARBA" id="ARBA00023180"/>
    </source>
</evidence>
<evidence type="ECO:0000256" key="2">
    <source>
        <dbReference type="ARBA" id="ARBA00022723"/>
    </source>
</evidence>
<keyword evidence="5" id="KW-1015">Disulfide bond</keyword>
<organism evidence="7 8">
    <name type="scientific">Legionella longbeachae serogroup 1 (strain NSW150)</name>
    <dbReference type="NCBI Taxonomy" id="661367"/>
    <lineage>
        <taxon>Bacteria</taxon>
        <taxon>Pseudomonadati</taxon>
        <taxon>Pseudomonadota</taxon>
        <taxon>Gammaproteobacteria</taxon>
        <taxon>Legionellales</taxon>
        <taxon>Legionellaceae</taxon>
        <taxon>Legionella</taxon>
    </lineage>
</organism>
<dbReference type="CDD" id="cd11010">
    <property type="entry name" value="S1-P1_nuclease"/>
    <property type="match status" value="1"/>
</dbReference>
<dbReference type="SUPFAM" id="SSF48537">
    <property type="entry name" value="Phospholipase C/P1 nuclease"/>
    <property type="match status" value="1"/>
</dbReference>
<evidence type="ECO:0000256" key="5">
    <source>
        <dbReference type="ARBA" id="ARBA00023157"/>
    </source>
</evidence>
<dbReference type="EMBL" id="FN650140">
    <property type="protein sequence ID" value="CBJ11881.1"/>
    <property type="molecule type" value="Genomic_DNA"/>
</dbReference>
<dbReference type="AlphaFoldDB" id="D3HSJ3"/>
<dbReference type="KEGG" id="llo:LLO_1514"/>
<dbReference type="InterPro" id="IPR003154">
    <property type="entry name" value="S1/P1nuclease"/>
</dbReference>
<dbReference type="GO" id="GO:0003676">
    <property type="term" value="F:nucleic acid binding"/>
    <property type="evidence" value="ECO:0007669"/>
    <property type="project" value="InterPro"/>
</dbReference>
<evidence type="ECO:0000256" key="3">
    <source>
        <dbReference type="ARBA" id="ARBA00022759"/>
    </source>
</evidence>
<keyword evidence="3" id="KW-0255">Endonuclease</keyword>
<gene>
    <name evidence="7" type="ordered locus">LLO_1514</name>
</gene>
<evidence type="ECO:0000313" key="7">
    <source>
        <dbReference type="EMBL" id="CBJ11881.1"/>
    </source>
</evidence>
<evidence type="ECO:0000313" key="8">
    <source>
        <dbReference type="Proteomes" id="UP000001060"/>
    </source>
</evidence>
<dbReference type="RefSeq" id="WP_003631713.1">
    <property type="nucleotide sequence ID" value="NC_013861.1"/>
</dbReference>
<dbReference type="Pfam" id="PF02265">
    <property type="entry name" value="S1-P1_nuclease"/>
    <property type="match status" value="1"/>
</dbReference>
<dbReference type="GO" id="GO:0046872">
    <property type="term" value="F:metal ion binding"/>
    <property type="evidence" value="ECO:0007669"/>
    <property type="project" value="UniProtKB-KW"/>
</dbReference>
<keyword evidence="2" id="KW-0479">Metal-binding</keyword>
<protein>
    <submittedName>
        <fullName evidence="7">Putative 3'-nucleotidase/nuclease</fullName>
    </submittedName>
</protein>
<keyword evidence="4" id="KW-0378">Hydrolase</keyword>
<reference evidence="7 8" key="1">
    <citation type="journal article" date="2010" name="PLoS Genet.">
        <title>Analysis of the Legionella longbeachae genome and transcriptome uncovers unique strategies to cause Legionnaires' disease.</title>
        <authorList>
            <person name="Cazalet C."/>
            <person name="Gomez-Valero L."/>
            <person name="Rusniok C."/>
            <person name="Lomma M."/>
            <person name="Dervins-Ravault D."/>
            <person name="Newton H."/>
            <person name="Sansom F."/>
            <person name="Jarraud S."/>
            <person name="Zidane N."/>
            <person name="Ma L."/>
            <person name="Bouchier C."/>
            <person name="Etienne J."/>
            <person name="Hartland E."/>
            <person name="Buchrieser C."/>
        </authorList>
    </citation>
    <scope>NUCLEOTIDE SEQUENCE [LARGE SCALE GENOMIC DNA]</scope>
    <source>
        <strain evidence="7 8">NSW150</strain>
    </source>
</reference>
<dbReference type="eggNOG" id="ENOG502Z82C">
    <property type="taxonomic scope" value="Bacteria"/>
</dbReference>
<dbReference type="Proteomes" id="UP000001060">
    <property type="component" value="Chromosome"/>
</dbReference>
<proteinExistence type="predicted"/>
<keyword evidence="6" id="KW-0325">Glycoprotein</keyword>
<dbReference type="GeneID" id="40925741"/>
<dbReference type="PANTHER" id="PTHR33146">
    <property type="entry name" value="ENDONUCLEASE 4"/>
    <property type="match status" value="1"/>
</dbReference>
<dbReference type="GO" id="GO:0006308">
    <property type="term" value="P:DNA catabolic process"/>
    <property type="evidence" value="ECO:0007669"/>
    <property type="project" value="InterPro"/>
</dbReference>